<dbReference type="PANTHER" id="PTHR24403:SF67">
    <property type="entry name" value="FI01116P-RELATED"/>
    <property type="match status" value="1"/>
</dbReference>
<evidence type="ECO:0000259" key="6">
    <source>
        <dbReference type="PROSITE" id="PS50157"/>
    </source>
</evidence>
<evidence type="ECO:0000256" key="4">
    <source>
        <dbReference type="ARBA" id="ARBA00022833"/>
    </source>
</evidence>
<dbReference type="SUPFAM" id="SSF57667">
    <property type="entry name" value="beta-beta-alpha zinc fingers"/>
    <property type="match status" value="2"/>
</dbReference>
<keyword evidence="2" id="KW-0677">Repeat</keyword>
<dbReference type="AlphaFoldDB" id="A0AAJ6Z236"/>
<dbReference type="Proteomes" id="UP000694872">
    <property type="component" value="Unplaced"/>
</dbReference>
<evidence type="ECO:0000313" key="7">
    <source>
        <dbReference type="RefSeq" id="XP_013163466.1"/>
    </source>
</evidence>
<dbReference type="GeneID" id="106114710"/>
<dbReference type="PANTHER" id="PTHR24403">
    <property type="entry name" value="ZINC FINGER PROTEIN"/>
    <property type="match status" value="1"/>
</dbReference>
<dbReference type="InterPro" id="IPR036236">
    <property type="entry name" value="Znf_C2H2_sf"/>
</dbReference>
<reference evidence="7" key="1">
    <citation type="submission" date="2025-08" db="UniProtKB">
        <authorList>
            <consortium name="RefSeq"/>
        </authorList>
    </citation>
    <scope>IDENTIFICATION</scope>
</reference>
<feature type="domain" description="C2H2-type" evidence="6">
    <location>
        <begin position="119"/>
        <end position="147"/>
    </location>
</feature>
<feature type="domain" description="C2H2-type" evidence="6">
    <location>
        <begin position="577"/>
        <end position="605"/>
    </location>
</feature>
<dbReference type="PROSITE" id="PS00028">
    <property type="entry name" value="ZINC_FINGER_C2H2_1"/>
    <property type="match status" value="8"/>
</dbReference>
<protein>
    <submittedName>
        <fullName evidence="7">Zinc finger protein 91-like</fullName>
    </submittedName>
</protein>
<dbReference type="RefSeq" id="XP_013163466.1">
    <property type="nucleotide sequence ID" value="XM_013308012.1"/>
</dbReference>
<dbReference type="SMART" id="SM00355">
    <property type="entry name" value="ZnF_C2H2"/>
    <property type="match status" value="12"/>
</dbReference>
<dbReference type="GO" id="GO:0008270">
    <property type="term" value="F:zinc ion binding"/>
    <property type="evidence" value="ECO:0007669"/>
    <property type="project" value="UniProtKB-KW"/>
</dbReference>
<dbReference type="PROSITE" id="PS50157">
    <property type="entry name" value="ZINC_FINGER_C2H2_2"/>
    <property type="match status" value="3"/>
</dbReference>
<evidence type="ECO:0000256" key="2">
    <source>
        <dbReference type="ARBA" id="ARBA00022737"/>
    </source>
</evidence>
<name>A0AAJ6Z236_PAPXU</name>
<evidence type="ECO:0000256" key="3">
    <source>
        <dbReference type="ARBA" id="ARBA00022771"/>
    </source>
</evidence>
<keyword evidence="1" id="KW-0479">Metal-binding</keyword>
<dbReference type="InterPro" id="IPR050688">
    <property type="entry name" value="Zinc_finger/UBP_domain"/>
</dbReference>
<dbReference type="GO" id="GO:0045944">
    <property type="term" value="P:positive regulation of transcription by RNA polymerase II"/>
    <property type="evidence" value="ECO:0007669"/>
    <property type="project" value="TreeGrafter"/>
</dbReference>
<keyword evidence="4" id="KW-0862">Zinc</keyword>
<keyword evidence="3 5" id="KW-0863">Zinc-finger</keyword>
<dbReference type="InterPro" id="IPR013087">
    <property type="entry name" value="Znf_C2H2_type"/>
</dbReference>
<proteinExistence type="predicted"/>
<dbReference type="GO" id="GO:0005634">
    <property type="term" value="C:nucleus"/>
    <property type="evidence" value="ECO:0007669"/>
    <property type="project" value="TreeGrafter"/>
</dbReference>
<dbReference type="Gene3D" id="3.30.160.60">
    <property type="entry name" value="Classic Zinc Finger"/>
    <property type="match status" value="2"/>
</dbReference>
<evidence type="ECO:0000256" key="1">
    <source>
        <dbReference type="ARBA" id="ARBA00022723"/>
    </source>
</evidence>
<accession>A0AAJ6Z236</accession>
<feature type="domain" description="C2H2-type" evidence="6">
    <location>
        <begin position="353"/>
        <end position="376"/>
    </location>
</feature>
<sequence>MATASEEEDFSGNDLESFTLPETVLCVDTICGVCSAEFLDEDDLKLHMVQQHPTEQTISRCCRFCSYIYASLEEYASHIINVHILDLKCCKYCLRVFTITQDVRGHEKKHLSSSSPIELRCSNCRMTFKNISSLESHEYLMHFDIKDGVILRDCYSLLSSFLNINAIKFLKSSGDYQEYRCVSCDFVTSDFDYYIQHLEQKNCRCIVCDKCCHVFKDIKKLEKHLKANTCDNKDYNLPCKKCLKMYTYEELQEHTKVCTAVKCHSCDLIFDTVKERNDHQSDVHPMMFSIKECKFCRHEYVGQEALEKHIKRTHDKRLHLYRYFCIYCDDTLFDHPKKLFNHFFRKHRNLEPFMCKICDKTFRLRKSFTLHIKLNHLSVGNVRFDDKYHVIFEQNNFSNQNISKTNQKTSEQQEKTNDVKVKDKIRDKDDVEFVLCHTDNQNDQFDKEKRRFKDRTLQGDSEVDLVLCPTDKETDQPEVKREKRLIKRKRKMKRKDITECIDLTLDGSEDSDDEPLIVKRRRTKMRIENIKFPKWLERSKLLKRNREKFTCKICKKYCYTYQNFQHHMTLHKNKLNKKCIICRKVFKTTEKLKQHIKKRHSSSKLTETLKYVVERRKQTNYPTEIKPVKVEKKIISELFAKTIKKVNINACDSSVKIKPVIDKLSVRKFIENFTPESNGINCKGNTIYINNSLTIKPIIAPEKPQFIKLIKSKHDESVFTKLKQPERFKTKSNMKYEVSIKIADPNAKPKLNFDGTVKPITENIFECMDDSMDRDIPEVAEEVMLDDTNESKDNESIDVPQTQNLPNNFKYKDFHLAHLTPQAPYYKIVKLKDVTDKSNVQQEKEIKLPNGTKLVSVNPLAHLLDGKHIDLQTNKYYKPKLVDVEKAVADALLKTEKRAPRSKKSKKTKVVNEQ</sequence>
<gene>
    <name evidence="7" type="primary">LOC106114710</name>
</gene>
<dbReference type="KEGG" id="pxu:106114710"/>
<evidence type="ECO:0000256" key="5">
    <source>
        <dbReference type="PROSITE-ProRule" id="PRU00042"/>
    </source>
</evidence>
<organism evidence="7">
    <name type="scientific">Papilio xuthus</name>
    <name type="common">Asian swallowtail butterfly</name>
    <dbReference type="NCBI Taxonomy" id="66420"/>
    <lineage>
        <taxon>Eukaryota</taxon>
        <taxon>Metazoa</taxon>
        <taxon>Ecdysozoa</taxon>
        <taxon>Arthropoda</taxon>
        <taxon>Hexapoda</taxon>
        <taxon>Insecta</taxon>
        <taxon>Pterygota</taxon>
        <taxon>Neoptera</taxon>
        <taxon>Endopterygota</taxon>
        <taxon>Lepidoptera</taxon>
        <taxon>Glossata</taxon>
        <taxon>Ditrysia</taxon>
        <taxon>Papilionoidea</taxon>
        <taxon>Papilionidae</taxon>
        <taxon>Papilioninae</taxon>
        <taxon>Papilio</taxon>
    </lineage>
</organism>